<proteinExistence type="predicted"/>
<dbReference type="Gene3D" id="3.90.79.10">
    <property type="entry name" value="Nucleoside Triphosphate Pyrophosphohydrolase"/>
    <property type="match status" value="1"/>
</dbReference>
<gene>
    <name evidence="1" type="primary">NUDT26_2</name>
    <name evidence="1" type="ORF">CFP56_030259</name>
</gene>
<keyword evidence="2" id="KW-1185">Reference proteome</keyword>
<dbReference type="EMBL" id="PKMF04000050">
    <property type="protein sequence ID" value="KAK7854958.1"/>
    <property type="molecule type" value="Genomic_DNA"/>
</dbReference>
<dbReference type="SUPFAM" id="SSF55811">
    <property type="entry name" value="Nudix"/>
    <property type="match status" value="1"/>
</dbReference>
<protein>
    <submittedName>
        <fullName evidence="1">Nudix hydrolase 26</fullName>
    </submittedName>
</protein>
<reference evidence="1 2" key="1">
    <citation type="journal article" date="2018" name="Sci. Data">
        <title>The draft genome sequence of cork oak.</title>
        <authorList>
            <person name="Ramos A.M."/>
            <person name="Usie A."/>
            <person name="Barbosa P."/>
            <person name="Barros P.M."/>
            <person name="Capote T."/>
            <person name="Chaves I."/>
            <person name="Simoes F."/>
            <person name="Abreu I."/>
            <person name="Carrasquinho I."/>
            <person name="Faro C."/>
            <person name="Guimaraes J.B."/>
            <person name="Mendonca D."/>
            <person name="Nobrega F."/>
            <person name="Rodrigues L."/>
            <person name="Saibo N.J.M."/>
            <person name="Varela M.C."/>
            <person name="Egas C."/>
            <person name="Matos J."/>
            <person name="Miguel C.M."/>
            <person name="Oliveira M.M."/>
            <person name="Ricardo C.P."/>
            <person name="Goncalves S."/>
        </authorList>
    </citation>
    <scope>NUCLEOTIDE SEQUENCE [LARGE SCALE GENOMIC DNA]</scope>
    <source>
        <strain evidence="2">cv. HL8</strain>
    </source>
</reference>
<dbReference type="GO" id="GO:0016787">
    <property type="term" value="F:hydrolase activity"/>
    <property type="evidence" value="ECO:0007669"/>
    <property type="project" value="UniProtKB-KW"/>
</dbReference>
<keyword evidence="1" id="KW-0378">Hydrolase</keyword>
<dbReference type="Proteomes" id="UP000237347">
    <property type="component" value="Unassembled WGS sequence"/>
</dbReference>
<evidence type="ECO:0000313" key="2">
    <source>
        <dbReference type="Proteomes" id="UP000237347"/>
    </source>
</evidence>
<accession>A0AAW0LTH2</accession>
<name>A0AAW0LTH2_QUESU</name>
<sequence length="44" mass="4529">GGVDEVEDPRSAAVMELREETGVSSAEVIAEVSGYGQNFSLVGS</sequence>
<dbReference type="AlphaFoldDB" id="A0AAW0LTH2"/>
<evidence type="ECO:0000313" key="1">
    <source>
        <dbReference type="EMBL" id="KAK7854958.1"/>
    </source>
</evidence>
<comment type="caution">
    <text evidence="1">The sequence shown here is derived from an EMBL/GenBank/DDBJ whole genome shotgun (WGS) entry which is preliminary data.</text>
</comment>
<feature type="non-terminal residue" evidence="1">
    <location>
        <position position="1"/>
    </location>
</feature>
<organism evidence="1 2">
    <name type="scientific">Quercus suber</name>
    <name type="common">Cork oak</name>
    <dbReference type="NCBI Taxonomy" id="58331"/>
    <lineage>
        <taxon>Eukaryota</taxon>
        <taxon>Viridiplantae</taxon>
        <taxon>Streptophyta</taxon>
        <taxon>Embryophyta</taxon>
        <taxon>Tracheophyta</taxon>
        <taxon>Spermatophyta</taxon>
        <taxon>Magnoliopsida</taxon>
        <taxon>eudicotyledons</taxon>
        <taxon>Gunneridae</taxon>
        <taxon>Pentapetalae</taxon>
        <taxon>rosids</taxon>
        <taxon>fabids</taxon>
        <taxon>Fagales</taxon>
        <taxon>Fagaceae</taxon>
        <taxon>Quercus</taxon>
    </lineage>
</organism>
<dbReference type="InterPro" id="IPR015797">
    <property type="entry name" value="NUDIX_hydrolase-like_dom_sf"/>
</dbReference>